<feature type="transmembrane region" description="Helical" evidence="8">
    <location>
        <begin position="59"/>
        <end position="85"/>
    </location>
</feature>
<evidence type="ECO:0000256" key="7">
    <source>
        <dbReference type="SAM" id="MobiDB-lite"/>
    </source>
</evidence>
<evidence type="ECO:0000256" key="3">
    <source>
        <dbReference type="ARBA" id="ARBA00022448"/>
    </source>
</evidence>
<dbReference type="InterPro" id="IPR039309">
    <property type="entry name" value="BT1"/>
</dbReference>
<dbReference type="Gene3D" id="1.20.1250.20">
    <property type="entry name" value="MFS general substrate transporter like domains"/>
    <property type="match status" value="1"/>
</dbReference>
<keyword evidence="6 8" id="KW-0472">Membrane</keyword>
<organism evidence="9">
    <name type="scientific">Hemiselmis andersenii</name>
    <name type="common">Cryptophyte alga</name>
    <dbReference type="NCBI Taxonomy" id="464988"/>
    <lineage>
        <taxon>Eukaryota</taxon>
        <taxon>Cryptophyceae</taxon>
        <taxon>Cryptomonadales</taxon>
        <taxon>Hemiselmidaceae</taxon>
        <taxon>Hemiselmis</taxon>
    </lineage>
</organism>
<proteinExistence type="inferred from homology"/>
<reference evidence="9" key="1">
    <citation type="submission" date="2021-01" db="EMBL/GenBank/DDBJ databases">
        <authorList>
            <person name="Corre E."/>
            <person name="Pelletier E."/>
            <person name="Niang G."/>
            <person name="Scheremetjew M."/>
            <person name="Finn R."/>
            <person name="Kale V."/>
            <person name="Holt S."/>
            <person name="Cochrane G."/>
            <person name="Meng A."/>
            <person name="Brown T."/>
            <person name="Cohen L."/>
        </authorList>
    </citation>
    <scope>NUCLEOTIDE SEQUENCE</scope>
    <source>
        <strain evidence="9">CCMP441</strain>
    </source>
</reference>
<accession>A0A7S0TX32</accession>
<dbReference type="InterPro" id="IPR004324">
    <property type="entry name" value="FBT"/>
</dbReference>
<dbReference type="PANTHER" id="PTHR31585">
    <property type="entry name" value="FOLATE-BIOPTERIN TRANSPORTER 1, CHLOROPLASTIC"/>
    <property type="match status" value="1"/>
</dbReference>
<feature type="transmembrane region" description="Helical" evidence="8">
    <location>
        <begin position="422"/>
        <end position="442"/>
    </location>
</feature>
<evidence type="ECO:0008006" key="10">
    <source>
        <dbReference type="Google" id="ProtNLM"/>
    </source>
</evidence>
<evidence type="ECO:0000313" key="9">
    <source>
        <dbReference type="EMBL" id="CAD8744860.1"/>
    </source>
</evidence>
<feature type="transmembrane region" description="Helical" evidence="8">
    <location>
        <begin position="313"/>
        <end position="332"/>
    </location>
</feature>
<feature type="transmembrane region" description="Helical" evidence="8">
    <location>
        <begin position="221"/>
        <end position="240"/>
    </location>
</feature>
<evidence type="ECO:0000256" key="1">
    <source>
        <dbReference type="ARBA" id="ARBA00004141"/>
    </source>
</evidence>
<comment type="subcellular location">
    <subcellularLocation>
        <location evidence="1">Membrane</location>
        <topology evidence="1">Multi-pass membrane protein</topology>
    </subcellularLocation>
</comment>
<feature type="transmembrane region" description="Helical" evidence="8">
    <location>
        <begin position="130"/>
        <end position="148"/>
    </location>
</feature>
<evidence type="ECO:0000256" key="6">
    <source>
        <dbReference type="ARBA" id="ARBA00023136"/>
    </source>
</evidence>
<sequence>MSNSARSSRGSSSQVQTKIDVASQEHSPLLVDGPVLPDYNLGSVSAGGKLDKRPPPDMNFYFCTSWVLFLEGLSGISGLAVSYFYKNTLKVDPAMLTTVSSLTNLPWTCKPIYGFISDAFPIGGYRRKPYLFIAGVMGFASWVAMSLLVTGVWSGFTCMLIGSTAIAIANVISEAIIVERSKGEPQEFASHLQSVVWGAASIGGLIASFLSGYLLKFMTDRQGFLLVSVLPLSLIMLAFITPDKKVTDRAAAEHERGQMRHKVQQLYRTVMLPEIFYPTAFIFILNATPSTGSAWFYFYSSKPPLGLGFSAEFLGSINVVGSVFNLAGVIFFQAFLKRVAFRPILIWGTIVSTALGLTNLILVFHWNRAWGIPDWFFCLGESAIQSVVGWVATMPIIVMASRLCPDGMEGTMYALIMSVNNLGGIVGSQVGAVLCTYLGVSATNLDNFWLLVFISNASSILPLLLIGWVPAGDPGLTEKLGEEDEERS</sequence>
<evidence type="ECO:0000256" key="2">
    <source>
        <dbReference type="ARBA" id="ARBA00007015"/>
    </source>
</evidence>
<dbReference type="Pfam" id="PF03092">
    <property type="entry name" value="BT1"/>
    <property type="match status" value="1"/>
</dbReference>
<protein>
    <recommendedName>
        <fullName evidence="10">Major facilitator superfamily (MFS) profile domain-containing protein</fullName>
    </recommendedName>
</protein>
<dbReference type="PANTHER" id="PTHR31585:SF0">
    <property type="entry name" value="FOLATE-BIOPTERIN TRANSPORTER 1, CHLOROPLASTIC"/>
    <property type="match status" value="1"/>
</dbReference>
<feature type="transmembrane region" description="Helical" evidence="8">
    <location>
        <begin position="275"/>
        <end position="298"/>
    </location>
</feature>
<feature type="transmembrane region" description="Helical" evidence="8">
    <location>
        <begin position="383"/>
        <end position="401"/>
    </location>
</feature>
<feature type="transmembrane region" description="Helical" evidence="8">
    <location>
        <begin position="344"/>
        <end position="363"/>
    </location>
</feature>
<comment type="similarity">
    <text evidence="2">Belongs to the major facilitator superfamily. Folate-biopterin transporter (TC 2.A.71) family.</text>
</comment>
<evidence type="ECO:0000256" key="5">
    <source>
        <dbReference type="ARBA" id="ARBA00022989"/>
    </source>
</evidence>
<feature type="transmembrane region" description="Helical" evidence="8">
    <location>
        <begin position="448"/>
        <end position="469"/>
    </location>
</feature>
<feature type="compositionally biased region" description="Low complexity" evidence="7">
    <location>
        <begin position="1"/>
        <end position="13"/>
    </location>
</feature>
<feature type="transmembrane region" description="Helical" evidence="8">
    <location>
        <begin position="194"/>
        <end position="215"/>
    </location>
</feature>
<dbReference type="EMBL" id="HBFK01018381">
    <property type="protein sequence ID" value="CAD8744860.1"/>
    <property type="molecule type" value="Transcribed_RNA"/>
</dbReference>
<dbReference type="GO" id="GO:0016020">
    <property type="term" value="C:membrane"/>
    <property type="evidence" value="ECO:0007669"/>
    <property type="project" value="UniProtKB-SubCell"/>
</dbReference>
<name>A0A7S0TX32_HEMAN</name>
<gene>
    <name evidence="9" type="ORF">HAND1043_LOCUS11355</name>
</gene>
<keyword evidence="4 8" id="KW-0812">Transmembrane</keyword>
<dbReference type="SUPFAM" id="SSF103473">
    <property type="entry name" value="MFS general substrate transporter"/>
    <property type="match status" value="1"/>
</dbReference>
<feature type="transmembrane region" description="Helical" evidence="8">
    <location>
        <begin position="154"/>
        <end position="173"/>
    </location>
</feature>
<keyword evidence="5 8" id="KW-1133">Transmembrane helix</keyword>
<dbReference type="AlphaFoldDB" id="A0A7S0TX32"/>
<evidence type="ECO:0000256" key="8">
    <source>
        <dbReference type="SAM" id="Phobius"/>
    </source>
</evidence>
<dbReference type="InterPro" id="IPR036259">
    <property type="entry name" value="MFS_trans_sf"/>
</dbReference>
<dbReference type="NCBIfam" id="TIGR00788">
    <property type="entry name" value="fbt"/>
    <property type="match status" value="1"/>
</dbReference>
<dbReference type="CDD" id="cd17484">
    <property type="entry name" value="MFS_FBT"/>
    <property type="match status" value="1"/>
</dbReference>
<keyword evidence="3" id="KW-0813">Transport</keyword>
<evidence type="ECO:0000256" key="4">
    <source>
        <dbReference type="ARBA" id="ARBA00022692"/>
    </source>
</evidence>
<feature type="region of interest" description="Disordered" evidence="7">
    <location>
        <begin position="1"/>
        <end position="25"/>
    </location>
</feature>